<evidence type="ECO:0000313" key="2">
    <source>
        <dbReference type="EMBL" id="MBR0664701.1"/>
    </source>
</evidence>
<proteinExistence type="predicted"/>
<organism evidence="2 3">
    <name type="scientific">Plastoroseomonas hellenica</name>
    <dbReference type="NCBI Taxonomy" id="2687306"/>
    <lineage>
        <taxon>Bacteria</taxon>
        <taxon>Pseudomonadati</taxon>
        <taxon>Pseudomonadota</taxon>
        <taxon>Alphaproteobacteria</taxon>
        <taxon>Acetobacterales</taxon>
        <taxon>Acetobacteraceae</taxon>
        <taxon>Plastoroseomonas</taxon>
    </lineage>
</organism>
<dbReference type="EMBL" id="JAAGBB010000010">
    <property type="protein sequence ID" value="MBR0664701.1"/>
    <property type="molecule type" value="Genomic_DNA"/>
</dbReference>
<reference evidence="3" key="1">
    <citation type="journal article" date="2021" name="Syst. Appl. Microbiol.">
        <title>Roseomonas hellenica sp. nov., isolated from roots of wild-growing Alkanna tinctoria.</title>
        <authorList>
            <person name="Rat A."/>
            <person name="Naranjo H.D."/>
            <person name="Lebbe L."/>
            <person name="Cnockaert M."/>
            <person name="Krigas N."/>
            <person name="Grigoriadou K."/>
            <person name="Maloupa E."/>
            <person name="Willems A."/>
        </authorList>
    </citation>
    <scope>NUCLEOTIDE SEQUENCE [LARGE SCALE GENOMIC DNA]</scope>
    <source>
        <strain evidence="3">LMG 31523</strain>
    </source>
</reference>
<keyword evidence="3" id="KW-1185">Reference proteome</keyword>
<name>A0ABS5EWL9_9PROT</name>
<protein>
    <recommendedName>
        <fullName evidence="4">Periplasmic heavy metal sensor</fullName>
    </recommendedName>
</protein>
<accession>A0ABS5EWL9</accession>
<dbReference type="RefSeq" id="WP_211852367.1">
    <property type="nucleotide sequence ID" value="NZ_JAAGBB010000010.1"/>
</dbReference>
<evidence type="ECO:0008006" key="4">
    <source>
        <dbReference type="Google" id="ProtNLM"/>
    </source>
</evidence>
<feature type="region of interest" description="Disordered" evidence="1">
    <location>
        <begin position="48"/>
        <end position="67"/>
    </location>
</feature>
<comment type="caution">
    <text evidence="2">The sequence shown here is derived from an EMBL/GenBank/DDBJ whole genome shotgun (WGS) entry which is preliminary data.</text>
</comment>
<gene>
    <name evidence="2" type="ORF">GXW71_10090</name>
</gene>
<evidence type="ECO:0000313" key="3">
    <source>
        <dbReference type="Proteomes" id="UP001196870"/>
    </source>
</evidence>
<dbReference type="Gene3D" id="1.20.120.1490">
    <property type="match status" value="1"/>
</dbReference>
<sequence>MEEVGVHMTAIIEARAGSALRAPVMTLSAALPIAALALALALPASAQQAGPQRGHHPHGAERGSPALPYAGLEGRRIKALSEDDIGALLEGRGMGLALAAEMNGYPGPVHVLEHADALRLSPAQQATAEALRDGMAREARLLGARIVGMEADLDRLFATGSAEIASLAALTASIGALSGRLREVHLATHIAMREALRPEQRAAYARLRGYAAGR</sequence>
<evidence type="ECO:0000256" key="1">
    <source>
        <dbReference type="SAM" id="MobiDB-lite"/>
    </source>
</evidence>
<dbReference type="Proteomes" id="UP001196870">
    <property type="component" value="Unassembled WGS sequence"/>
</dbReference>